<keyword evidence="5" id="KW-1185">Reference proteome</keyword>
<gene>
    <name evidence="4" type="ORF">Fot_16802</name>
</gene>
<dbReference type="PANTHER" id="PTHR31174">
    <property type="entry name" value="SEED MATURATION FAMILY PROTEIN"/>
    <property type="match status" value="1"/>
</dbReference>
<dbReference type="InterPro" id="IPR042971">
    <property type="entry name" value="LEA_SMP"/>
</dbReference>
<dbReference type="Pfam" id="PF04927">
    <property type="entry name" value="SMP"/>
    <property type="match status" value="1"/>
</dbReference>
<name>A0ABD1VDK0_9LAMI</name>
<evidence type="ECO:0000313" key="5">
    <source>
        <dbReference type="Proteomes" id="UP001604277"/>
    </source>
</evidence>
<dbReference type="AlphaFoldDB" id="A0ABD1VDK0"/>
<evidence type="ECO:0000256" key="1">
    <source>
        <dbReference type="ARBA" id="ARBA00010733"/>
    </source>
</evidence>
<comment type="caution">
    <text evidence="4">The sequence shown here is derived from an EMBL/GenBank/DDBJ whole genome shotgun (WGS) entry which is preliminary data.</text>
</comment>
<evidence type="ECO:0000259" key="3">
    <source>
        <dbReference type="Pfam" id="PF04927"/>
    </source>
</evidence>
<reference evidence="5" key="1">
    <citation type="submission" date="2024-07" db="EMBL/GenBank/DDBJ databases">
        <title>Two chromosome-level genome assemblies of Korean endemic species Abeliophyllum distichum and Forsythia ovata (Oleaceae).</title>
        <authorList>
            <person name="Jang H."/>
        </authorList>
    </citation>
    <scope>NUCLEOTIDE SEQUENCE [LARGE SCALE GENOMIC DNA]</scope>
</reference>
<protein>
    <submittedName>
        <fullName evidence="4">Seed maturation protein</fullName>
    </submittedName>
</protein>
<evidence type="ECO:0000256" key="2">
    <source>
        <dbReference type="ARBA" id="ARBA00022737"/>
    </source>
</evidence>
<evidence type="ECO:0000313" key="4">
    <source>
        <dbReference type="EMBL" id="KAL2535411.1"/>
    </source>
</evidence>
<comment type="similarity">
    <text evidence="1">Belongs to the LEA type SMP family.</text>
</comment>
<sequence>MSQEQPRRPEAVKYGDLFQVSDELSSKPIAPQDAATMQAAENIVLGETKMGGAAAVMQSAADVNERRGAVGHYDMTNIVREQGATISEADVGGYRIITESVSGQV</sequence>
<accession>A0ABD1VDK0</accession>
<proteinExistence type="inferred from homology"/>
<organism evidence="4 5">
    <name type="scientific">Forsythia ovata</name>
    <dbReference type="NCBI Taxonomy" id="205694"/>
    <lineage>
        <taxon>Eukaryota</taxon>
        <taxon>Viridiplantae</taxon>
        <taxon>Streptophyta</taxon>
        <taxon>Embryophyta</taxon>
        <taxon>Tracheophyta</taxon>
        <taxon>Spermatophyta</taxon>
        <taxon>Magnoliopsida</taxon>
        <taxon>eudicotyledons</taxon>
        <taxon>Gunneridae</taxon>
        <taxon>Pentapetalae</taxon>
        <taxon>asterids</taxon>
        <taxon>lamiids</taxon>
        <taxon>Lamiales</taxon>
        <taxon>Oleaceae</taxon>
        <taxon>Forsythieae</taxon>
        <taxon>Forsythia</taxon>
    </lineage>
</organism>
<keyword evidence="2" id="KW-0677">Repeat</keyword>
<feature type="domain" description="SMP" evidence="3">
    <location>
        <begin position="12"/>
        <end position="66"/>
    </location>
</feature>
<dbReference type="PANTHER" id="PTHR31174:SF31">
    <property type="entry name" value="LATE EMBRYOGENESIS ABUNDANT PROTEIN 3"/>
    <property type="match status" value="1"/>
</dbReference>
<dbReference type="InterPro" id="IPR007011">
    <property type="entry name" value="LEA_SMP_dom"/>
</dbReference>
<dbReference type="EMBL" id="JBFOLJ010000005">
    <property type="protein sequence ID" value="KAL2535411.1"/>
    <property type="molecule type" value="Genomic_DNA"/>
</dbReference>
<dbReference type="Proteomes" id="UP001604277">
    <property type="component" value="Unassembled WGS sequence"/>
</dbReference>